<proteinExistence type="predicted"/>
<evidence type="ECO:0000313" key="2">
    <source>
        <dbReference type="Proteomes" id="UP000034913"/>
    </source>
</evidence>
<dbReference type="AlphaFoldDB" id="A0A0G1X5F7"/>
<reference evidence="1 2" key="1">
    <citation type="journal article" date="2015" name="Nature">
        <title>rRNA introns, odd ribosomes, and small enigmatic genomes across a large radiation of phyla.</title>
        <authorList>
            <person name="Brown C.T."/>
            <person name="Hug L.A."/>
            <person name="Thomas B.C."/>
            <person name="Sharon I."/>
            <person name="Castelle C.J."/>
            <person name="Singh A."/>
            <person name="Wilkins M.J."/>
            <person name="Williams K.H."/>
            <person name="Banfield J.F."/>
        </authorList>
    </citation>
    <scope>NUCLEOTIDE SEQUENCE [LARGE SCALE GENOMIC DNA]</scope>
</reference>
<dbReference type="Proteomes" id="UP000034913">
    <property type="component" value="Unassembled WGS sequence"/>
</dbReference>
<gene>
    <name evidence="1" type="ORF">VF00_C0015G0003</name>
</gene>
<name>A0A0G1X5F7_UNCK3</name>
<evidence type="ECO:0000313" key="1">
    <source>
        <dbReference type="EMBL" id="KKW26206.1"/>
    </source>
</evidence>
<organism evidence="1 2">
    <name type="scientific">candidate division Kazan bacterium GW2011_GWB1_52_7</name>
    <dbReference type="NCBI Taxonomy" id="1620414"/>
    <lineage>
        <taxon>Bacteria</taxon>
        <taxon>Bacteria division Kazan-3B-28</taxon>
    </lineage>
</organism>
<accession>A0A0G1X5F7</accession>
<dbReference type="EMBL" id="LCRB01000015">
    <property type="protein sequence ID" value="KKW26206.1"/>
    <property type="molecule type" value="Genomic_DNA"/>
</dbReference>
<protein>
    <submittedName>
        <fullName evidence="1">Uncharacterized protein</fullName>
    </submittedName>
</protein>
<sequence length="400" mass="45395">MTEPTDGADEGIPTLQCKEYPIIGKTTHAIAYGYMMLKGEELPHDRETGFVQPTPASFSKKVARIREDGFRLATLEDALKAVTFELEILDVANAPLLISEVDKAGVGHWANVRYSSPVEKEFDRIAHDLQEIRAVRAHHPSILNYDLGHIDIPWLNTPLTVADGVAFYKDVFAVQHNSLHLTNITPQDTVYDGALPLTSSRFSNFGKAFYLKDFSEEAKKKEPEVYERRLKEITDILLPDKTALPALNRALTSKIKERWYNPEKPPHVVYYQVGDAFYEPNHPSIPEGPRHEIMEFFNDTKTISPLKWVAEDFQAPFYIAPDKALDAHPKDQAYIVPLRTEGIWTARPSLVPLDITGRCRRMSVINGYHDQKYNSVIPALKEPHHLMFVKDPPVAPSLFR</sequence>
<comment type="caution">
    <text evidence="1">The sequence shown here is derived from an EMBL/GenBank/DDBJ whole genome shotgun (WGS) entry which is preliminary data.</text>
</comment>